<evidence type="ECO:0000313" key="3">
    <source>
        <dbReference type="Proteomes" id="UP001190700"/>
    </source>
</evidence>
<comment type="caution">
    <text evidence="2">The sequence shown here is derived from an EMBL/GenBank/DDBJ whole genome shotgun (WGS) entry which is preliminary data.</text>
</comment>
<feature type="region of interest" description="Disordered" evidence="1">
    <location>
        <begin position="502"/>
        <end position="522"/>
    </location>
</feature>
<feature type="compositionally biased region" description="Low complexity" evidence="1">
    <location>
        <begin position="509"/>
        <end position="522"/>
    </location>
</feature>
<sequence>MSFSSNSVLWERQILRLAHIVKAYNIPPALVIGFDHTGFQVLPLKNTTWAARGASVVPMIGLDDMRQITGVIVEAMGDEFEGLVVGMQLVYQGKTDRCLPDTQHREKSLFQDFIFTYTYNHWADEDTNIDLFEFIIVPHLLAVKTRLNLLDDQHAVTMLDAWPVQKTESFKSRVKAKWPWIILLYIFAGGTGKSQKYDVDGANVMKPKLSNRAAQYIEREFAKQLKEGAKAEDIRLDLTLNTLKVQQLYWLGEVYDEFKANVPARIAGWLKTKVPLAFTPEWQQRALEWKASGKLWPSNSVDAVPEGEELEPSPTQDDLVLVFTVGQELADRDDADRTHLCRDTFVSLGGTVVEARKKAKRAGITAEDLEYEIEDMTPETVCLCLAANQDEYSFRLKVGKFVSPPLHLLHVQDVDPESGKILWQWYFPKAGSMLNSKTRVLKPDAMANGFTGGKSPVKAWCSFFNDEFIYCWELDEGDFPGSIPEDFQPSVLANLGAMMKAQRQGKNKATSGTGPSTSATSA</sequence>
<protein>
    <submittedName>
        <fullName evidence="2">Uncharacterized protein</fullName>
    </submittedName>
</protein>
<reference evidence="2 3" key="1">
    <citation type="journal article" date="2015" name="Genome Biol. Evol.">
        <title>Comparative Genomics of a Bacterivorous Green Alga Reveals Evolutionary Causalities and Consequences of Phago-Mixotrophic Mode of Nutrition.</title>
        <authorList>
            <person name="Burns J.A."/>
            <person name="Paasch A."/>
            <person name="Narechania A."/>
            <person name="Kim E."/>
        </authorList>
    </citation>
    <scope>NUCLEOTIDE SEQUENCE [LARGE SCALE GENOMIC DNA]</scope>
    <source>
        <strain evidence="2 3">PLY_AMNH</strain>
    </source>
</reference>
<proteinExistence type="predicted"/>
<gene>
    <name evidence="2" type="ORF">CYMTET_56042</name>
</gene>
<organism evidence="2 3">
    <name type="scientific">Cymbomonas tetramitiformis</name>
    <dbReference type="NCBI Taxonomy" id="36881"/>
    <lineage>
        <taxon>Eukaryota</taxon>
        <taxon>Viridiplantae</taxon>
        <taxon>Chlorophyta</taxon>
        <taxon>Pyramimonadophyceae</taxon>
        <taxon>Pyramimonadales</taxon>
        <taxon>Pyramimonadaceae</taxon>
        <taxon>Cymbomonas</taxon>
    </lineage>
</organism>
<keyword evidence="3" id="KW-1185">Reference proteome</keyword>
<accession>A0AAE0BCX4</accession>
<dbReference type="Proteomes" id="UP001190700">
    <property type="component" value="Unassembled WGS sequence"/>
</dbReference>
<evidence type="ECO:0000313" key="2">
    <source>
        <dbReference type="EMBL" id="KAK3233685.1"/>
    </source>
</evidence>
<evidence type="ECO:0000256" key="1">
    <source>
        <dbReference type="SAM" id="MobiDB-lite"/>
    </source>
</evidence>
<dbReference type="EMBL" id="LGRX02035651">
    <property type="protein sequence ID" value="KAK3233685.1"/>
    <property type="molecule type" value="Genomic_DNA"/>
</dbReference>
<name>A0AAE0BCX4_9CHLO</name>
<dbReference type="AlphaFoldDB" id="A0AAE0BCX4"/>